<keyword evidence="22" id="KW-1185">Reference proteome</keyword>
<dbReference type="SUPFAM" id="SSF81653">
    <property type="entry name" value="Calcium ATPase, transduction domain A"/>
    <property type="match status" value="1"/>
</dbReference>
<evidence type="ECO:0000256" key="13">
    <source>
        <dbReference type="PIRSR" id="PIRSR606539-1"/>
    </source>
</evidence>
<dbReference type="InterPro" id="IPR036412">
    <property type="entry name" value="HAD-like_sf"/>
</dbReference>
<feature type="binding site" evidence="14">
    <location>
        <position position="737"/>
    </location>
    <ligand>
        <name>ATP</name>
        <dbReference type="ChEBI" id="CHEBI:30616"/>
    </ligand>
</feature>
<dbReference type="EC" id="7.6.2.1" evidence="16"/>
<feature type="region of interest" description="Disordered" evidence="17">
    <location>
        <begin position="1"/>
        <end position="24"/>
    </location>
</feature>
<evidence type="ECO:0000256" key="1">
    <source>
        <dbReference type="ARBA" id="ARBA00004127"/>
    </source>
</evidence>
<keyword evidence="11 16" id="KW-0472">Membrane</keyword>
<comment type="catalytic activity">
    <reaction evidence="12 16">
        <text>ATP + H2O + phospholipidSide 1 = ADP + phosphate + phospholipidSide 2.</text>
        <dbReference type="EC" id="7.6.2.1"/>
    </reaction>
</comment>
<evidence type="ECO:0000313" key="20">
    <source>
        <dbReference type="EMBL" id="KAF0687190.1"/>
    </source>
</evidence>
<dbReference type="InterPro" id="IPR008250">
    <property type="entry name" value="ATPase_P-typ_transduc_dom_A_sf"/>
</dbReference>
<dbReference type="InterPro" id="IPR006539">
    <property type="entry name" value="P-type_ATPase_IV"/>
</dbReference>
<dbReference type="PANTHER" id="PTHR24092">
    <property type="entry name" value="PROBABLE PHOSPHOLIPID-TRANSPORTING ATPASE"/>
    <property type="match status" value="1"/>
</dbReference>
<dbReference type="SFLD" id="SFLDG00002">
    <property type="entry name" value="C1.7:_P-type_atpase_like"/>
    <property type="match status" value="1"/>
</dbReference>
<feature type="binding site" evidence="15">
    <location>
        <position position="905"/>
    </location>
    <ligand>
        <name>Mg(2+)</name>
        <dbReference type="ChEBI" id="CHEBI:18420"/>
    </ligand>
</feature>
<evidence type="ECO:0000256" key="14">
    <source>
        <dbReference type="PIRSR" id="PIRSR606539-2"/>
    </source>
</evidence>
<dbReference type="GO" id="GO:0016887">
    <property type="term" value="F:ATP hydrolysis activity"/>
    <property type="evidence" value="ECO:0007669"/>
    <property type="project" value="InterPro"/>
</dbReference>
<dbReference type="Pfam" id="PF16209">
    <property type="entry name" value="PhoLip_ATPase_N"/>
    <property type="match status" value="1"/>
</dbReference>
<dbReference type="SUPFAM" id="SSF56784">
    <property type="entry name" value="HAD-like"/>
    <property type="match status" value="1"/>
</dbReference>
<evidence type="ECO:0000256" key="12">
    <source>
        <dbReference type="ARBA" id="ARBA00034036"/>
    </source>
</evidence>
<reference evidence="21 22" key="1">
    <citation type="submission" date="2019-03" db="EMBL/GenBank/DDBJ databases">
        <authorList>
            <person name="Gaulin E."/>
            <person name="Dumas B."/>
        </authorList>
    </citation>
    <scope>NUCLEOTIDE SEQUENCE [LARGE SCALE GENOMIC DNA]</scope>
    <source>
        <strain evidence="21">CBS 568.67</strain>
    </source>
</reference>
<comment type="similarity">
    <text evidence="2 16">Belongs to the cation transport ATPase (P-type) (TC 3.A.3) family. Type IV subfamily.</text>
</comment>
<evidence type="ECO:0000256" key="9">
    <source>
        <dbReference type="ARBA" id="ARBA00022967"/>
    </source>
</evidence>
<feature type="transmembrane region" description="Helical" evidence="16">
    <location>
        <begin position="1075"/>
        <end position="1094"/>
    </location>
</feature>
<keyword evidence="10 16" id="KW-1133">Transmembrane helix</keyword>
<organism evidence="21 22">
    <name type="scientific">Aphanomyces stellatus</name>
    <dbReference type="NCBI Taxonomy" id="120398"/>
    <lineage>
        <taxon>Eukaryota</taxon>
        <taxon>Sar</taxon>
        <taxon>Stramenopiles</taxon>
        <taxon>Oomycota</taxon>
        <taxon>Saprolegniomycetes</taxon>
        <taxon>Saprolegniales</taxon>
        <taxon>Verrucalvaceae</taxon>
        <taxon>Aphanomyces</taxon>
    </lineage>
</organism>
<feature type="binding site" evidence="14">
    <location>
        <position position="874"/>
    </location>
    <ligand>
        <name>ATP</name>
        <dbReference type="ChEBI" id="CHEBI:30616"/>
    </ligand>
</feature>
<feature type="transmembrane region" description="Helical" evidence="16">
    <location>
        <begin position="1101"/>
        <end position="1122"/>
    </location>
</feature>
<feature type="binding site" evidence="14">
    <location>
        <position position="904"/>
    </location>
    <ligand>
        <name>ATP</name>
        <dbReference type="ChEBI" id="CHEBI:30616"/>
    </ligand>
</feature>
<feature type="compositionally biased region" description="Polar residues" evidence="17">
    <location>
        <begin position="1236"/>
        <end position="1250"/>
    </location>
</feature>
<dbReference type="AlphaFoldDB" id="A0A485LH43"/>
<keyword evidence="8 15" id="KW-0460">Magnesium</keyword>
<proteinExistence type="inferred from homology"/>
<evidence type="ECO:0000313" key="21">
    <source>
        <dbReference type="EMBL" id="VFT97721.1"/>
    </source>
</evidence>
<evidence type="ECO:0000256" key="16">
    <source>
        <dbReference type="RuleBase" id="RU362033"/>
    </source>
</evidence>
<feature type="transmembrane region" description="Helical" evidence="16">
    <location>
        <begin position="958"/>
        <end position="981"/>
    </location>
</feature>
<evidence type="ECO:0000256" key="10">
    <source>
        <dbReference type="ARBA" id="ARBA00022989"/>
    </source>
</evidence>
<feature type="domain" description="P-type ATPase N-terminal" evidence="18">
    <location>
        <begin position="30"/>
        <end position="87"/>
    </location>
</feature>
<dbReference type="Proteomes" id="UP000332933">
    <property type="component" value="Unassembled WGS sequence"/>
</dbReference>
<feature type="binding site" evidence="14">
    <location>
        <position position="905"/>
    </location>
    <ligand>
        <name>ATP</name>
        <dbReference type="ChEBI" id="CHEBI:30616"/>
    </ligand>
</feature>
<dbReference type="InterPro" id="IPR044492">
    <property type="entry name" value="P_typ_ATPase_HD_dom"/>
</dbReference>
<evidence type="ECO:0000256" key="2">
    <source>
        <dbReference type="ARBA" id="ARBA00008109"/>
    </source>
</evidence>
<dbReference type="GO" id="GO:0140326">
    <property type="term" value="F:ATPase-coupled intramembrane lipid transporter activity"/>
    <property type="evidence" value="ECO:0007669"/>
    <property type="project" value="UniProtKB-EC"/>
</dbReference>
<dbReference type="Gene3D" id="2.70.150.10">
    <property type="entry name" value="Calcium-transporting ATPase, cytoplasmic transduction domain A"/>
    <property type="match status" value="1"/>
</dbReference>
<evidence type="ECO:0000256" key="7">
    <source>
        <dbReference type="ARBA" id="ARBA00022840"/>
    </source>
</evidence>
<dbReference type="NCBIfam" id="TIGR01652">
    <property type="entry name" value="ATPase-Plipid"/>
    <property type="match status" value="1"/>
</dbReference>
<feature type="transmembrane region" description="Helical" evidence="16">
    <location>
        <begin position="345"/>
        <end position="367"/>
    </location>
</feature>
<dbReference type="InterPro" id="IPR001757">
    <property type="entry name" value="P_typ_ATPase"/>
</dbReference>
<dbReference type="GO" id="GO:0000287">
    <property type="term" value="F:magnesium ion binding"/>
    <property type="evidence" value="ECO:0007669"/>
    <property type="project" value="UniProtKB-UniRule"/>
</dbReference>
<feature type="region of interest" description="Disordered" evidence="17">
    <location>
        <begin position="438"/>
        <end position="482"/>
    </location>
</feature>
<dbReference type="SUPFAM" id="SSF81665">
    <property type="entry name" value="Calcium ATPase, transmembrane domain M"/>
    <property type="match status" value="1"/>
</dbReference>
<dbReference type="OrthoDB" id="377733at2759"/>
<feature type="transmembrane region" description="Helical" evidence="16">
    <location>
        <begin position="1041"/>
        <end position="1063"/>
    </location>
</feature>
<evidence type="ECO:0000256" key="6">
    <source>
        <dbReference type="ARBA" id="ARBA00022741"/>
    </source>
</evidence>
<dbReference type="Pfam" id="PF13246">
    <property type="entry name" value="Cation_ATPase"/>
    <property type="match status" value="1"/>
</dbReference>
<feature type="binding site" evidence="14">
    <location>
        <position position="544"/>
    </location>
    <ligand>
        <name>ATP</name>
        <dbReference type="ChEBI" id="CHEBI:30616"/>
    </ligand>
</feature>
<dbReference type="GO" id="GO:0045332">
    <property type="term" value="P:phospholipid translocation"/>
    <property type="evidence" value="ECO:0007669"/>
    <property type="project" value="TreeGrafter"/>
</dbReference>
<feature type="binding site" evidence="14">
    <location>
        <position position="647"/>
    </location>
    <ligand>
        <name>ATP</name>
        <dbReference type="ChEBI" id="CHEBI:30616"/>
    </ligand>
</feature>
<evidence type="ECO:0000313" key="22">
    <source>
        <dbReference type="Proteomes" id="UP000332933"/>
    </source>
</evidence>
<dbReference type="InterPro" id="IPR023298">
    <property type="entry name" value="ATPase_P-typ_TM_dom_sf"/>
</dbReference>
<dbReference type="InterPro" id="IPR032631">
    <property type="entry name" value="P-type_ATPase_N"/>
</dbReference>
<evidence type="ECO:0000256" key="15">
    <source>
        <dbReference type="PIRSR" id="PIRSR606539-3"/>
    </source>
</evidence>
<dbReference type="SUPFAM" id="SSF81660">
    <property type="entry name" value="Metal cation-transporting ATPase, ATP-binding domain N"/>
    <property type="match status" value="1"/>
</dbReference>
<feature type="binding site" evidence="14">
    <location>
        <position position="880"/>
    </location>
    <ligand>
        <name>ATP</name>
        <dbReference type="ChEBI" id="CHEBI:30616"/>
    </ligand>
</feature>
<comment type="cofactor">
    <cofactor evidence="15">
        <name>Mg(2+)</name>
        <dbReference type="ChEBI" id="CHEBI:18420"/>
    </cofactor>
</comment>
<dbReference type="GO" id="GO:0005524">
    <property type="term" value="F:ATP binding"/>
    <property type="evidence" value="ECO:0007669"/>
    <property type="project" value="UniProtKB-UniRule"/>
</dbReference>
<feature type="binding site" evidence="14">
    <location>
        <position position="585"/>
    </location>
    <ligand>
        <name>ATP</name>
        <dbReference type="ChEBI" id="CHEBI:30616"/>
    </ligand>
</feature>
<feature type="region of interest" description="Disordered" evidence="17">
    <location>
        <begin position="1194"/>
        <end position="1265"/>
    </location>
</feature>
<evidence type="ECO:0000256" key="8">
    <source>
        <dbReference type="ARBA" id="ARBA00022842"/>
    </source>
</evidence>
<name>A0A485LH43_9STRA</name>
<dbReference type="InterPro" id="IPR032630">
    <property type="entry name" value="P_typ_ATPase_c"/>
</dbReference>
<dbReference type="InterPro" id="IPR018303">
    <property type="entry name" value="ATPase_P-typ_P_site"/>
</dbReference>
<feature type="binding site" evidence="14">
    <location>
        <position position="412"/>
    </location>
    <ligand>
        <name>ATP</name>
        <dbReference type="ChEBI" id="CHEBI:30616"/>
    </ligand>
</feature>
<dbReference type="GO" id="GO:0005886">
    <property type="term" value="C:plasma membrane"/>
    <property type="evidence" value="ECO:0007669"/>
    <property type="project" value="TreeGrafter"/>
</dbReference>
<reference evidence="20" key="2">
    <citation type="submission" date="2019-06" db="EMBL/GenBank/DDBJ databases">
        <title>Genomics analysis of Aphanomyces spp. identifies a new class of oomycete effector associated with host adaptation.</title>
        <authorList>
            <person name="Gaulin E."/>
        </authorList>
    </citation>
    <scope>NUCLEOTIDE SEQUENCE</scope>
    <source>
        <strain evidence="20">CBS 578.67</strain>
    </source>
</reference>
<evidence type="ECO:0000259" key="19">
    <source>
        <dbReference type="Pfam" id="PF16212"/>
    </source>
</evidence>
<dbReference type="EMBL" id="VJMH01006956">
    <property type="protein sequence ID" value="KAF0687190.1"/>
    <property type="molecule type" value="Genomic_DNA"/>
</dbReference>
<feature type="binding site" evidence="14">
    <location>
        <position position="735"/>
    </location>
    <ligand>
        <name>ATP</name>
        <dbReference type="ChEBI" id="CHEBI:30616"/>
    </ligand>
</feature>
<feature type="binding site" evidence="15">
    <location>
        <position position="410"/>
    </location>
    <ligand>
        <name>Mg(2+)</name>
        <dbReference type="ChEBI" id="CHEBI:18420"/>
    </ligand>
</feature>
<dbReference type="EMBL" id="CAADRA010006982">
    <property type="protein sequence ID" value="VFT97721.1"/>
    <property type="molecule type" value="Genomic_DNA"/>
</dbReference>
<dbReference type="Gene3D" id="3.40.50.1000">
    <property type="entry name" value="HAD superfamily/HAD-like"/>
    <property type="match status" value="1"/>
</dbReference>
<feature type="active site" description="4-aspartylphosphate intermediate" evidence="13">
    <location>
        <position position="410"/>
    </location>
</feature>
<accession>A0A485LH43</accession>
<dbReference type="SFLD" id="SFLDS00003">
    <property type="entry name" value="Haloacid_Dehalogenase"/>
    <property type="match status" value="1"/>
</dbReference>
<feature type="region of interest" description="Disordered" evidence="17">
    <location>
        <begin position="785"/>
        <end position="806"/>
    </location>
</feature>
<evidence type="ECO:0000259" key="18">
    <source>
        <dbReference type="Pfam" id="PF16209"/>
    </source>
</evidence>
<dbReference type="PROSITE" id="PS00154">
    <property type="entry name" value="ATPASE_E1_E2"/>
    <property type="match status" value="1"/>
</dbReference>
<keyword evidence="5 15" id="KW-0479">Metal-binding</keyword>
<feature type="binding site" evidence="14">
    <location>
        <position position="736"/>
    </location>
    <ligand>
        <name>ATP</name>
        <dbReference type="ChEBI" id="CHEBI:30616"/>
    </ligand>
</feature>
<keyword evidence="6 14" id="KW-0547">Nucleotide-binding</keyword>
<dbReference type="GO" id="GO:0012505">
    <property type="term" value="C:endomembrane system"/>
    <property type="evidence" value="ECO:0007669"/>
    <property type="project" value="UniProtKB-SubCell"/>
</dbReference>
<feature type="binding site" evidence="14">
    <location>
        <position position="410"/>
    </location>
    <ligand>
        <name>ATP</name>
        <dbReference type="ChEBI" id="CHEBI:30616"/>
    </ligand>
</feature>
<dbReference type="NCBIfam" id="TIGR01494">
    <property type="entry name" value="ATPase_P-type"/>
    <property type="match status" value="1"/>
</dbReference>
<keyword evidence="4 16" id="KW-0812">Transmembrane</keyword>
<feature type="binding site" evidence="15">
    <location>
        <position position="901"/>
    </location>
    <ligand>
        <name>Mg(2+)</name>
        <dbReference type="ChEBI" id="CHEBI:18420"/>
    </ligand>
</feature>
<dbReference type="InterPro" id="IPR023214">
    <property type="entry name" value="HAD_sf"/>
</dbReference>
<dbReference type="Pfam" id="PF16212">
    <property type="entry name" value="PhoLip_ATPase_C"/>
    <property type="match status" value="1"/>
</dbReference>
<dbReference type="PRINTS" id="PR00119">
    <property type="entry name" value="CATATPASE"/>
</dbReference>
<comment type="subcellular location">
    <subcellularLocation>
        <location evidence="1">Endomembrane system</location>
        <topology evidence="1">Multi-pass membrane protein</topology>
    </subcellularLocation>
    <subcellularLocation>
        <location evidence="16">Membrane</location>
        <topology evidence="16">Multi-pass membrane protein</topology>
    </subcellularLocation>
</comment>
<sequence>MGRRHPRPSSTSSHEPSMERQRRHVSIHQVEKNADFCSNHVRTYKYTPSTFLPLFLLESFRKAANFYFLAVSVMQCVHTISNTNGLPTTLPTLLFILFIDGAFAVAEDRKRHQADAVANSRLTHVLSAAPHTDFVLRPWADLRVGHFVQLFNRDVVPADLLLLSVQSTESGGSGGMAFVETKSLDGETNMKVRQAVECTANVCHSPMDLRMLRGHIVMELPNNQIHTFKGVLHLEAPALKQESIPVESILLRGVTLRNTESIFGLVLSTGHDTKIMRSNKTSTTKVSRLDACINQYIGALVLLLVVCCTMAATGNLLWLYYHATHAPYLALPPPSNPIVTWLESFFYYILLMYQFVPISLYVSMASVKYLQSLFIKWDVQMYHAPSDTPAIVRCMALNEELGQVSHLFSDKTGTLTCNMMEFRKCSIGGVSYGTGVPEGSMKSSGNAKKRTGLSREDSKRGTAALASHPANSSTPTKPPTPYVNFEGPELREHMQGVAGDDQAKRIHLFFSLLAVCHTVLPERPLNHQSESTPPLTYSAASPDEQALVCAAAYFGFTFLERQQKQVVVDVHGSRVTYDLLAVLEFNSTRKRMSTIVRDVATNTIYLFTKGADGIVVPRTAAHMSAADLKLHDMTLAHLSAYAREGFRTLTVAYKELPRRTYATWAVKYAHATGNLDEVEKYKSGFTPNDIDDCMDEIESELHLLGATAIEDKLQDGVPDAIATLIEAGIKIWMLTGDKDETAVNIAYASNLLQVTMRCITVTSKKCTTAEATQRELMNSLATTMHAPASDGSAKSPPRPLQLSRQQSLLRRAQSLRSQTKSRVTLSQSRISLHNRTADPLALVIDGDCVHHALKLCPETFVSLAQKCKVVLACRVSPAQKAALVALVKTHVPSSRTLSIGDGANDVPMIQEAHIGVGISGQEGLQAVNASDYALAQFAYLKRLLLVHGRYNYERIAKLVLYIIYKNILLIMAQFVFSTYAGLSGQKIFLEAGIQLYNVALTSLPIIALAVADKDVRDDVVLRLPSLYRAGPLNMHLNHGLFVYWVGCAIVEAITITLAVVAAADRCGIHGESPTLWFLGNVVLTLVVVVANAKLVFVHHRFFAFTPLFLVGSILVWVVTAVVSSNVYMISGIAWTDMIGNTFAHHVVWVAIPFVAVQVLVYSYVMRAITVTFFPTPADIVKEFVYVSQQGAPSRKGSVKISVPRPSKVAPQDNSTGKDNSAAAAPRGSLKDPNTRAMLSTIPQGGSTSLRSFVEQRNEEPILDEE</sequence>
<evidence type="ECO:0000256" key="5">
    <source>
        <dbReference type="ARBA" id="ARBA00022723"/>
    </source>
</evidence>
<dbReference type="PANTHER" id="PTHR24092:SF180">
    <property type="entry name" value="PHOSPHOLIPID-TRANSPORTING ATPASE DNF1-RELATED"/>
    <property type="match status" value="1"/>
</dbReference>
<evidence type="ECO:0000256" key="3">
    <source>
        <dbReference type="ARBA" id="ARBA00022448"/>
    </source>
</evidence>
<dbReference type="InterPro" id="IPR023299">
    <property type="entry name" value="ATPase_P-typ_cyto_dom_N"/>
</dbReference>
<feature type="transmembrane region" description="Helical" evidence="16">
    <location>
        <begin position="296"/>
        <end position="321"/>
    </location>
</feature>
<feature type="domain" description="P-type ATPase C-terminal" evidence="19">
    <location>
        <begin position="927"/>
        <end position="1175"/>
    </location>
</feature>
<feature type="binding site" evidence="15">
    <location>
        <position position="412"/>
    </location>
    <ligand>
        <name>Mg(2+)</name>
        <dbReference type="ChEBI" id="CHEBI:18420"/>
    </ligand>
</feature>
<feature type="binding site" evidence="14">
    <location>
        <position position="411"/>
    </location>
    <ligand>
        <name>ATP</name>
        <dbReference type="ChEBI" id="CHEBI:30616"/>
    </ligand>
</feature>
<feature type="transmembrane region" description="Helical" evidence="16">
    <location>
        <begin position="993"/>
        <end position="1011"/>
    </location>
</feature>
<keyword evidence="3" id="KW-0813">Transport</keyword>
<dbReference type="SFLD" id="SFLDF00027">
    <property type="entry name" value="p-type_atpase"/>
    <property type="match status" value="1"/>
</dbReference>
<feature type="binding site" evidence="14">
    <location>
        <position position="609"/>
    </location>
    <ligand>
        <name>ATP</name>
        <dbReference type="ChEBI" id="CHEBI:30616"/>
    </ligand>
</feature>
<dbReference type="Gene3D" id="3.40.1110.10">
    <property type="entry name" value="Calcium-transporting ATPase, cytoplasmic domain N"/>
    <property type="match status" value="1"/>
</dbReference>
<evidence type="ECO:0000256" key="11">
    <source>
        <dbReference type="ARBA" id="ARBA00023136"/>
    </source>
</evidence>
<protein>
    <recommendedName>
        <fullName evidence="16">Phospholipid-transporting ATPase</fullName>
        <ecNumber evidence="16">7.6.2.1</ecNumber>
    </recommendedName>
</protein>
<evidence type="ECO:0000256" key="17">
    <source>
        <dbReference type="SAM" id="MobiDB-lite"/>
    </source>
</evidence>
<feature type="transmembrane region" description="Helical" evidence="16">
    <location>
        <begin position="1142"/>
        <end position="1164"/>
    </location>
</feature>
<gene>
    <name evidence="21" type="primary">Aste57867_21046</name>
    <name evidence="20" type="ORF">As57867_020978</name>
    <name evidence="21" type="ORF">ASTE57867_21046</name>
</gene>
<keyword evidence="9 16" id="KW-1278">Translocase</keyword>
<evidence type="ECO:0000256" key="4">
    <source>
        <dbReference type="ARBA" id="ARBA00022692"/>
    </source>
</evidence>
<keyword evidence="7 14" id="KW-0067">ATP-binding</keyword>